<comment type="subcellular location">
    <subcellularLocation>
        <location evidence="1">Periplasm</location>
    </subcellularLocation>
</comment>
<feature type="chain" id="PRO_5039618046" evidence="4">
    <location>
        <begin position="33"/>
        <end position="322"/>
    </location>
</feature>
<dbReference type="PANTHER" id="PTHR30024:SF47">
    <property type="entry name" value="TAURINE-BINDING PERIPLASMIC PROTEIN"/>
    <property type="match status" value="1"/>
</dbReference>
<dbReference type="OrthoDB" id="5348911at2"/>
<accession>A0A1G8BAR1</accession>
<dbReference type="PROSITE" id="PS51257">
    <property type="entry name" value="PROKAR_LIPOPROTEIN"/>
    <property type="match status" value="1"/>
</dbReference>
<evidence type="ECO:0000313" key="7">
    <source>
        <dbReference type="Proteomes" id="UP000183263"/>
    </source>
</evidence>
<proteinExistence type="inferred from homology"/>
<keyword evidence="3 4" id="KW-0732">Signal</keyword>
<protein>
    <submittedName>
        <fullName evidence="6">NitT/TauT family transport system substrate-binding protein</fullName>
    </submittedName>
</protein>
<feature type="domain" description="SsuA/THI5-like" evidence="5">
    <location>
        <begin position="50"/>
        <end position="254"/>
    </location>
</feature>
<reference evidence="6 7" key="1">
    <citation type="submission" date="2016-10" db="EMBL/GenBank/DDBJ databases">
        <authorList>
            <person name="de Groot N.N."/>
        </authorList>
    </citation>
    <scope>NUCLEOTIDE SEQUENCE [LARGE SCALE GENOMIC DNA]</scope>
    <source>
        <strain evidence="6 7">DSM 44892</strain>
    </source>
</reference>
<organism evidence="6 7">
    <name type="scientific">Rhodococcus triatomae</name>
    <dbReference type="NCBI Taxonomy" id="300028"/>
    <lineage>
        <taxon>Bacteria</taxon>
        <taxon>Bacillati</taxon>
        <taxon>Actinomycetota</taxon>
        <taxon>Actinomycetes</taxon>
        <taxon>Mycobacteriales</taxon>
        <taxon>Nocardiaceae</taxon>
        <taxon>Rhodococcus</taxon>
    </lineage>
</organism>
<evidence type="ECO:0000313" key="6">
    <source>
        <dbReference type="EMBL" id="SDH30296.1"/>
    </source>
</evidence>
<keyword evidence="7" id="KW-1185">Reference proteome</keyword>
<evidence type="ECO:0000256" key="1">
    <source>
        <dbReference type="ARBA" id="ARBA00004418"/>
    </source>
</evidence>
<dbReference type="EMBL" id="FNDN01000001">
    <property type="protein sequence ID" value="SDH30296.1"/>
    <property type="molecule type" value="Genomic_DNA"/>
</dbReference>
<dbReference type="PANTHER" id="PTHR30024">
    <property type="entry name" value="ALIPHATIC SULFONATES-BINDING PROTEIN-RELATED"/>
    <property type="match status" value="1"/>
</dbReference>
<evidence type="ECO:0000256" key="3">
    <source>
        <dbReference type="ARBA" id="ARBA00022729"/>
    </source>
</evidence>
<sequence>MKNTRIAATALAAGAALLLTACSGSGSEAAVADGTLEKTDITVGVLPLADYAAVYWADENGFFEREGLTVNLEPIQGGPIGIQKVASGELDFSIANSISGAIAQSRNTPITTVAHTSSLGEGSGILYVDPDSPITDLADVDGKTLGVNTTNNIGDVTIGNLAADEGVDISPQYVEVPFPEMLPGVQAGSIDVGYAPEPFSSAARGAGMREIADLTTGPNKDLPASIFVSGNNFVNQNPDTTAAFARAIYAAGADLSANEEALRAWLPAVANVPPEVAQVMVLPTYVSSTDVDALLAVDDMLAAQGLVPDDFDVTEHLFVLED</sequence>
<name>A0A1G8BAR1_9NOCA</name>
<comment type="similarity">
    <text evidence="2">Belongs to the bacterial solute-binding protein SsuA/TauA family.</text>
</comment>
<dbReference type="RefSeq" id="WP_072736243.1">
    <property type="nucleotide sequence ID" value="NZ_CP048813.1"/>
</dbReference>
<dbReference type="Pfam" id="PF09084">
    <property type="entry name" value="NMT1"/>
    <property type="match status" value="1"/>
</dbReference>
<dbReference type="AlphaFoldDB" id="A0A1G8BAR1"/>
<dbReference type="SUPFAM" id="SSF53850">
    <property type="entry name" value="Periplasmic binding protein-like II"/>
    <property type="match status" value="1"/>
</dbReference>
<dbReference type="Proteomes" id="UP000183263">
    <property type="component" value="Unassembled WGS sequence"/>
</dbReference>
<evidence type="ECO:0000259" key="5">
    <source>
        <dbReference type="Pfam" id="PF09084"/>
    </source>
</evidence>
<evidence type="ECO:0000256" key="4">
    <source>
        <dbReference type="SAM" id="SignalP"/>
    </source>
</evidence>
<dbReference type="InterPro" id="IPR015168">
    <property type="entry name" value="SsuA/THI5"/>
</dbReference>
<feature type="signal peptide" evidence="4">
    <location>
        <begin position="1"/>
        <end position="32"/>
    </location>
</feature>
<dbReference type="GO" id="GO:0042597">
    <property type="term" value="C:periplasmic space"/>
    <property type="evidence" value="ECO:0007669"/>
    <property type="project" value="UniProtKB-SubCell"/>
</dbReference>
<dbReference type="Gene3D" id="3.40.190.10">
    <property type="entry name" value="Periplasmic binding protein-like II"/>
    <property type="match status" value="2"/>
</dbReference>
<evidence type="ECO:0000256" key="2">
    <source>
        <dbReference type="ARBA" id="ARBA00010742"/>
    </source>
</evidence>
<gene>
    <name evidence="6" type="ORF">SAMN05444695_101769</name>
</gene>